<dbReference type="OrthoDB" id="1114298at2759"/>
<sequence>EYAIIIGLHAGSFSEGDRLSKALEKKRLKKKYFKSLNKISCAQLEKTFVRASTAWVYRYKLGLALIVEGVITAPDNNVGIDEDTLSLVNDLELCFSYPCAKVGYSHLLKGFRGTNSIAFMCFIWAFEVVPKLGEHIGERVGERSPLLLCWTSTKQPQQCTYDAFFRDVQLHVHATLHPTEVEHDLQYIACLVPGVHEGSTAGDGHDDESGAGAENDETSASDDRQTSKGNGDDGSKANDSGDGGGDTSSETGDGDTEGDEDASGWQSSALPTPMVGPSTFRLLGRRGGPTVTMEDVEGMLLDQCILFEMRLRTVKLEIMQHVTEEFARLRDFISTLVPPSGGTSTSTAALAVNEPHIWDDPHEDGLGNDVRNPHDDDRAKEAEMQE</sequence>
<dbReference type="Pfam" id="PF09331">
    <property type="entry name" value="DUF1985"/>
    <property type="match status" value="1"/>
</dbReference>
<reference evidence="3 4" key="1">
    <citation type="submission" date="2019-12" db="EMBL/GenBank/DDBJ databases">
        <authorList>
            <person name="Alioto T."/>
            <person name="Alioto T."/>
            <person name="Gomez Garrido J."/>
        </authorList>
    </citation>
    <scope>NUCLEOTIDE SEQUENCE [LARGE SCALE GENOMIC DNA]</scope>
</reference>
<dbReference type="PANTHER" id="PTHR48449:SF1">
    <property type="entry name" value="DUF1985 DOMAIN-CONTAINING PROTEIN"/>
    <property type="match status" value="1"/>
</dbReference>
<feature type="region of interest" description="Disordered" evidence="1">
    <location>
        <begin position="357"/>
        <end position="386"/>
    </location>
</feature>
<proteinExistence type="predicted"/>
<accession>A0A8S0UKR6</accession>
<dbReference type="PANTHER" id="PTHR48449">
    <property type="entry name" value="DUF1985 DOMAIN-CONTAINING PROTEIN"/>
    <property type="match status" value="1"/>
</dbReference>
<evidence type="ECO:0000313" key="3">
    <source>
        <dbReference type="EMBL" id="CAA3018812.1"/>
    </source>
</evidence>
<organism evidence="3 4">
    <name type="scientific">Olea europaea subsp. europaea</name>
    <dbReference type="NCBI Taxonomy" id="158383"/>
    <lineage>
        <taxon>Eukaryota</taxon>
        <taxon>Viridiplantae</taxon>
        <taxon>Streptophyta</taxon>
        <taxon>Embryophyta</taxon>
        <taxon>Tracheophyta</taxon>
        <taxon>Spermatophyta</taxon>
        <taxon>Magnoliopsida</taxon>
        <taxon>eudicotyledons</taxon>
        <taxon>Gunneridae</taxon>
        <taxon>Pentapetalae</taxon>
        <taxon>asterids</taxon>
        <taxon>lamiids</taxon>
        <taxon>Lamiales</taxon>
        <taxon>Oleaceae</taxon>
        <taxon>Oleeae</taxon>
        <taxon>Olea</taxon>
    </lineage>
</organism>
<keyword evidence="4" id="KW-1185">Reference proteome</keyword>
<dbReference type="EMBL" id="CACTIH010007940">
    <property type="protein sequence ID" value="CAA3018812.1"/>
    <property type="molecule type" value="Genomic_DNA"/>
</dbReference>
<feature type="region of interest" description="Disordered" evidence="1">
    <location>
        <begin position="198"/>
        <end position="283"/>
    </location>
</feature>
<dbReference type="Gramene" id="OE9A006360T1">
    <property type="protein sequence ID" value="OE9A006360C1"/>
    <property type="gene ID" value="OE9A006360"/>
</dbReference>
<dbReference type="Proteomes" id="UP000594638">
    <property type="component" value="Unassembled WGS sequence"/>
</dbReference>
<comment type="caution">
    <text evidence="3">The sequence shown here is derived from an EMBL/GenBank/DDBJ whole genome shotgun (WGS) entry which is preliminary data.</text>
</comment>
<evidence type="ECO:0000256" key="1">
    <source>
        <dbReference type="SAM" id="MobiDB-lite"/>
    </source>
</evidence>
<feature type="domain" description="DUF1985" evidence="2">
    <location>
        <begin position="1"/>
        <end position="107"/>
    </location>
</feature>
<feature type="compositionally biased region" description="Acidic residues" evidence="1">
    <location>
        <begin position="252"/>
        <end position="262"/>
    </location>
</feature>
<evidence type="ECO:0000259" key="2">
    <source>
        <dbReference type="Pfam" id="PF09331"/>
    </source>
</evidence>
<dbReference type="InterPro" id="IPR015410">
    <property type="entry name" value="DUF1985"/>
</dbReference>
<gene>
    <name evidence="3" type="ORF">OLEA9_A006360</name>
</gene>
<name>A0A8S0UKR6_OLEEU</name>
<feature type="non-terminal residue" evidence="3">
    <location>
        <position position="386"/>
    </location>
</feature>
<evidence type="ECO:0000313" key="4">
    <source>
        <dbReference type="Proteomes" id="UP000594638"/>
    </source>
</evidence>
<protein>
    <recommendedName>
        <fullName evidence="2">DUF1985 domain-containing protein</fullName>
    </recommendedName>
</protein>
<dbReference type="AlphaFoldDB" id="A0A8S0UKR6"/>
<feature type="compositionally biased region" description="Basic and acidic residues" evidence="1">
    <location>
        <begin position="221"/>
        <end position="236"/>
    </location>
</feature>